<evidence type="ECO:0000256" key="1">
    <source>
        <dbReference type="ARBA" id="ARBA00004286"/>
    </source>
</evidence>
<comment type="subcellular location">
    <subcellularLocation>
        <location evidence="1">Chromosome</location>
    </subcellularLocation>
</comment>
<sequence length="85" mass="9849">LTELLPFQCLVHEITQDFKTDLRFKLSTVMALQEATEVYLISLFEDTNLAAIHTMCITIQLKDLALAHRLWEESNHRFGVLFDVV</sequence>
<dbReference type="InterPro" id="IPR009072">
    <property type="entry name" value="Histone-fold"/>
</dbReference>
<feature type="domain" description="Core Histone H2A/H2B/H3" evidence="5">
    <location>
        <begin position="3"/>
        <end position="70"/>
    </location>
</feature>
<feature type="non-terminal residue" evidence="6">
    <location>
        <position position="1"/>
    </location>
</feature>
<comment type="similarity">
    <text evidence="2">Belongs to the histone H3 family.</text>
</comment>
<evidence type="ECO:0000256" key="4">
    <source>
        <dbReference type="ARBA" id="ARBA00023269"/>
    </source>
</evidence>
<keyword evidence="4" id="KW-0544">Nucleosome core</keyword>
<dbReference type="InParanoid" id="A0A0C3BK84"/>
<dbReference type="STRING" id="765440.A0A0C3BK84"/>
<dbReference type="Proteomes" id="UP000054166">
    <property type="component" value="Unassembled WGS sequence"/>
</dbReference>
<dbReference type="InterPro" id="IPR000164">
    <property type="entry name" value="Histone_H3/CENP-A"/>
</dbReference>
<dbReference type="GO" id="GO:0000786">
    <property type="term" value="C:nucleosome"/>
    <property type="evidence" value="ECO:0007669"/>
    <property type="project" value="UniProtKB-KW"/>
</dbReference>
<organism evidence="6 7">
    <name type="scientific">Piloderma croceum (strain F 1598)</name>
    <dbReference type="NCBI Taxonomy" id="765440"/>
    <lineage>
        <taxon>Eukaryota</taxon>
        <taxon>Fungi</taxon>
        <taxon>Dikarya</taxon>
        <taxon>Basidiomycota</taxon>
        <taxon>Agaricomycotina</taxon>
        <taxon>Agaricomycetes</taxon>
        <taxon>Agaricomycetidae</taxon>
        <taxon>Atheliales</taxon>
        <taxon>Atheliaceae</taxon>
        <taxon>Piloderma</taxon>
    </lineage>
</organism>
<evidence type="ECO:0000256" key="2">
    <source>
        <dbReference type="ARBA" id="ARBA00010343"/>
    </source>
</evidence>
<dbReference type="OrthoDB" id="842664at2759"/>
<dbReference type="Pfam" id="PF00125">
    <property type="entry name" value="Histone"/>
    <property type="match status" value="1"/>
</dbReference>
<evidence type="ECO:0000313" key="6">
    <source>
        <dbReference type="EMBL" id="KIM77757.1"/>
    </source>
</evidence>
<proteinExistence type="inferred from homology"/>
<dbReference type="InterPro" id="IPR007125">
    <property type="entry name" value="H2A/H2B/H3"/>
</dbReference>
<dbReference type="EMBL" id="KN833022">
    <property type="protein sequence ID" value="KIM77757.1"/>
    <property type="molecule type" value="Genomic_DNA"/>
</dbReference>
<dbReference type="HOGENOM" id="CLU_078295_7_2_1"/>
<dbReference type="Gene3D" id="1.10.20.10">
    <property type="entry name" value="Histone, subunit A"/>
    <property type="match status" value="1"/>
</dbReference>
<dbReference type="GO" id="GO:0003677">
    <property type="term" value="F:DNA binding"/>
    <property type="evidence" value="ECO:0007669"/>
    <property type="project" value="InterPro"/>
</dbReference>
<keyword evidence="3" id="KW-0158">Chromosome</keyword>
<protein>
    <recommendedName>
        <fullName evidence="5">Core Histone H2A/H2B/H3 domain-containing protein</fullName>
    </recommendedName>
</protein>
<evidence type="ECO:0000259" key="5">
    <source>
        <dbReference type="Pfam" id="PF00125"/>
    </source>
</evidence>
<name>A0A0C3BK84_PILCF</name>
<accession>A0A0C3BK84</accession>
<evidence type="ECO:0000313" key="7">
    <source>
        <dbReference type="Proteomes" id="UP000054166"/>
    </source>
</evidence>
<keyword evidence="7" id="KW-1185">Reference proteome</keyword>
<gene>
    <name evidence="6" type="ORF">PILCRDRAFT_76427</name>
</gene>
<evidence type="ECO:0000256" key="3">
    <source>
        <dbReference type="ARBA" id="ARBA00022454"/>
    </source>
</evidence>
<keyword evidence="4" id="KW-0238">DNA-binding</keyword>
<reference evidence="6 7" key="1">
    <citation type="submission" date="2014-04" db="EMBL/GenBank/DDBJ databases">
        <authorList>
            <consortium name="DOE Joint Genome Institute"/>
            <person name="Kuo A."/>
            <person name="Tarkka M."/>
            <person name="Buscot F."/>
            <person name="Kohler A."/>
            <person name="Nagy L.G."/>
            <person name="Floudas D."/>
            <person name="Copeland A."/>
            <person name="Barry K.W."/>
            <person name="Cichocki N."/>
            <person name="Veneault-Fourrey C."/>
            <person name="LaButti K."/>
            <person name="Lindquist E.A."/>
            <person name="Lipzen A."/>
            <person name="Lundell T."/>
            <person name="Morin E."/>
            <person name="Murat C."/>
            <person name="Sun H."/>
            <person name="Tunlid A."/>
            <person name="Henrissat B."/>
            <person name="Grigoriev I.V."/>
            <person name="Hibbett D.S."/>
            <person name="Martin F."/>
            <person name="Nordberg H.P."/>
            <person name="Cantor M.N."/>
            <person name="Hua S.X."/>
        </authorList>
    </citation>
    <scope>NUCLEOTIDE SEQUENCE [LARGE SCALE GENOMIC DNA]</scope>
    <source>
        <strain evidence="6 7">F 1598</strain>
    </source>
</reference>
<dbReference type="PANTHER" id="PTHR11426">
    <property type="entry name" value="HISTONE H3"/>
    <property type="match status" value="1"/>
</dbReference>
<reference evidence="7" key="2">
    <citation type="submission" date="2015-01" db="EMBL/GenBank/DDBJ databases">
        <title>Evolutionary Origins and Diversification of the Mycorrhizal Mutualists.</title>
        <authorList>
            <consortium name="DOE Joint Genome Institute"/>
            <consortium name="Mycorrhizal Genomics Consortium"/>
            <person name="Kohler A."/>
            <person name="Kuo A."/>
            <person name="Nagy L.G."/>
            <person name="Floudas D."/>
            <person name="Copeland A."/>
            <person name="Barry K.W."/>
            <person name="Cichocki N."/>
            <person name="Veneault-Fourrey C."/>
            <person name="LaButti K."/>
            <person name="Lindquist E.A."/>
            <person name="Lipzen A."/>
            <person name="Lundell T."/>
            <person name="Morin E."/>
            <person name="Murat C."/>
            <person name="Riley R."/>
            <person name="Ohm R."/>
            <person name="Sun H."/>
            <person name="Tunlid A."/>
            <person name="Henrissat B."/>
            <person name="Grigoriev I.V."/>
            <person name="Hibbett D.S."/>
            <person name="Martin F."/>
        </authorList>
    </citation>
    <scope>NUCLEOTIDE SEQUENCE [LARGE SCALE GENOMIC DNA]</scope>
    <source>
        <strain evidence="7">F 1598</strain>
    </source>
</reference>
<dbReference type="GO" id="GO:0046982">
    <property type="term" value="F:protein heterodimerization activity"/>
    <property type="evidence" value="ECO:0007669"/>
    <property type="project" value="InterPro"/>
</dbReference>
<dbReference type="SUPFAM" id="SSF47113">
    <property type="entry name" value="Histone-fold"/>
    <property type="match status" value="1"/>
</dbReference>
<dbReference type="GO" id="GO:0030527">
    <property type="term" value="F:structural constituent of chromatin"/>
    <property type="evidence" value="ECO:0007669"/>
    <property type="project" value="InterPro"/>
</dbReference>
<dbReference type="AlphaFoldDB" id="A0A0C3BK84"/>
<dbReference type="SMART" id="SM00428">
    <property type="entry name" value="H3"/>
    <property type="match status" value="1"/>
</dbReference>